<keyword evidence="2" id="KW-1185">Reference proteome</keyword>
<sequence>MTAPNKSYAGEPALAAAKVVTCPTPNPKMKHEQPTQPLQVTILRWRTNPKADEAVADCFSHVYLSPDLFYQYSLVSCIIFIYRLYYDMQKKELALLFLILYQTQAQDVSSHSLRNQHIRHIRQIFYPPFGPSPFYPSYPGYGTGGGLLGNIFSMSFDGDKGRLGPWGPSRTDISNLPDSIVDGLTEFILDALDLNHNELYGSRLHLLKNSQNSFWLSLAENEQGREKVFNSLLEKKSKWSVSAKTCIAEALEDVRYYRLHEGHLVPPKSCRSASDKGVRSVQIKEDALEEVK</sequence>
<gene>
    <name evidence="1" type="ORF">CYNAS_LOCUS19252</name>
</gene>
<dbReference type="Proteomes" id="UP001176961">
    <property type="component" value="Unassembled WGS sequence"/>
</dbReference>
<proteinExistence type="predicted"/>
<organism evidence="1 2">
    <name type="scientific">Cylicocyclus nassatus</name>
    <name type="common">Nematode worm</name>
    <dbReference type="NCBI Taxonomy" id="53992"/>
    <lineage>
        <taxon>Eukaryota</taxon>
        <taxon>Metazoa</taxon>
        <taxon>Ecdysozoa</taxon>
        <taxon>Nematoda</taxon>
        <taxon>Chromadorea</taxon>
        <taxon>Rhabditida</taxon>
        <taxon>Rhabditina</taxon>
        <taxon>Rhabditomorpha</taxon>
        <taxon>Strongyloidea</taxon>
        <taxon>Strongylidae</taxon>
        <taxon>Cylicocyclus</taxon>
    </lineage>
</organism>
<dbReference type="AlphaFoldDB" id="A0AA36HAR3"/>
<reference evidence="1" key="1">
    <citation type="submission" date="2023-07" db="EMBL/GenBank/DDBJ databases">
        <authorList>
            <consortium name="CYATHOMIX"/>
        </authorList>
    </citation>
    <scope>NUCLEOTIDE SEQUENCE</scope>
    <source>
        <strain evidence="1">N/A</strain>
    </source>
</reference>
<name>A0AA36HAR3_CYLNA</name>
<comment type="caution">
    <text evidence="1">The sequence shown here is derived from an EMBL/GenBank/DDBJ whole genome shotgun (WGS) entry which is preliminary data.</text>
</comment>
<protein>
    <submittedName>
        <fullName evidence="1">Uncharacterized protein</fullName>
    </submittedName>
</protein>
<dbReference type="EMBL" id="CATQJL010000316">
    <property type="protein sequence ID" value="CAJ0607269.1"/>
    <property type="molecule type" value="Genomic_DNA"/>
</dbReference>
<accession>A0AA36HAR3</accession>
<evidence type="ECO:0000313" key="2">
    <source>
        <dbReference type="Proteomes" id="UP001176961"/>
    </source>
</evidence>
<evidence type="ECO:0000313" key="1">
    <source>
        <dbReference type="EMBL" id="CAJ0607269.1"/>
    </source>
</evidence>